<organism evidence="1 2">
    <name type="scientific">Penicillium canescens</name>
    <dbReference type="NCBI Taxonomy" id="5083"/>
    <lineage>
        <taxon>Eukaryota</taxon>
        <taxon>Fungi</taxon>
        <taxon>Dikarya</taxon>
        <taxon>Ascomycota</taxon>
        <taxon>Pezizomycotina</taxon>
        <taxon>Eurotiomycetes</taxon>
        <taxon>Eurotiomycetidae</taxon>
        <taxon>Eurotiales</taxon>
        <taxon>Aspergillaceae</taxon>
        <taxon>Penicillium</taxon>
    </lineage>
</organism>
<dbReference type="AlphaFoldDB" id="A0AAD6HYE8"/>
<accession>A0AAD6HYE8</accession>
<dbReference type="Proteomes" id="UP001219568">
    <property type="component" value="Unassembled WGS sequence"/>
</dbReference>
<name>A0AAD6HYE8_PENCN</name>
<reference evidence="1" key="1">
    <citation type="journal article" date="2023" name="IMA Fungus">
        <title>Comparative genomic study of the Penicillium genus elucidates a diverse pangenome and 15 lateral gene transfer events.</title>
        <authorList>
            <person name="Petersen C."/>
            <person name="Sorensen T."/>
            <person name="Nielsen M.R."/>
            <person name="Sondergaard T.E."/>
            <person name="Sorensen J.L."/>
            <person name="Fitzpatrick D.A."/>
            <person name="Frisvad J.C."/>
            <person name="Nielsen K.L."/>
        </authorList>
    </citation>
    <scope>NUCLEOTIDE SEQUENCE</scope>
    <source>
        <strain evidence="1">IBT 15450</strain>
    </source>
</reference>
<sequence length="61" mass="6663">MILKRTLNVATNTLLTRYAAFAPSLACMATGTSSARTAQRLCYLVLFLNVASKRVTKIDVL</sequence>
<protein>
    <submittedName>
        <fullName evidence="1">Uncharacterized protein</fullName>
    </submittedName>
</protein>
<comment type="caution">
    <text evidence="1">The sequence shown here is derived from an EMBL/GenBank/DDBJ whole genome shotgun (WGS) entry which is preliminary data.</text>
</comment>
<evidence type="ECO:0000313" key="1">
    <source>
        <dbReference type="EMBL" id="KAJ6022769.1"/>
    </source>
</evidence>
<evidence type="ECO:0000313" key="2">
    <source>
        <dbReference type="Proteomes" id="UP001219568"/>
    </source>
</evidence>
<reference evidence="1" key="2">
    <citation type="submission" date="2023-01" db="EMBL/GenBank/DDBJ databases">
        <authorList>
            <person name="Petersen C."/>
        </authorList>
    </citation>
    <scope>NUCLEOTIDE SEQUENCE</scope>
    <source>
        <strain evidence="1">IBT 15450</strain>
    </source>
</reference>
<dbReference type="EMBL" id="JAQJZL010000016">
    <property type="protein sequence ID" value="KAJ6022769.1"/>
    <property type="molecule type" value="Genomic_DNA"/>
</dbReference>
<gene>
    <name evidence="1" type="ORF">N7460_013164</name>
</gene>
<keyword evidence="2" id="KW-1185">Reference proteome</keyword>
<proteinExistence type="predicted"/>